<keyword evidence="10 11" id="KW-0998">Cell outer membrane</keyword>
<accession>A0A1I7IL12</accession>
<evidence type="ECO:0000256" key="14">
    <source>
        <dbReference type="SAM" id="SignalP"/>
    </source>
</evidence>
<keyword evidence="8 11" id="KW-0472">Membrane</keyword>
<evidence type="ECO:0000256" key="1">
    <source>
        <dbReference type="ARBA" id="ARBA00004571"/>
    </source>
</evidence>
<dbReference type="InterPro" id="IPR039426">
    <property type="entry name" value="TonB-dep_rcpt-like"/>
</dbReference>
<name>A0A1I7IL12_9BURK</name>
<feature type="domain" description="TonB-dependent receptor-like beta-barrel" evidence="15">
    <location>
        <begin position="259"/>
        <end position="695"/>
    </location>
</feature>
<keyword evidence="18" id="KW-1185">Reference proteome</keyword>
<evidence type="ECO:0000256" key="7">
    <source>
        <dbReference type="ARBA" id="ARBA00023077"/>
    </source>
</evidence>
<dbReference type="Gene3D" id="2.40.170.20">
    <property type="entry name" value="TonB-dependent receptor, beta-barrel domain"/>
    <property type="match status" value="1"/>
</dbReference>
<evidence type="ECO:0000256" key="10">
    <source>
        <dbReference type="ARBA" id="ARBA00023237"/>
    </source>
</evidence>
<dbReference type="PROSITE" id="PS52016">
    <property type="entry name" value="TONB_DEPENDENT_REC_3"/>
    <property type="match status" value="1"/>
</dbReference>
<dbReference type="InterPro" id="IPR036942">
    <property type="entry name" value="Beta-barrel_TonB_sf"/>
</dbReference>
<protein>
    <submittedName>
        <fullName evidence="17">Outer membrane receptor for ferrienterochelin and colicins</fullName>
    </submittedName>
</protein>
<dbReference type="EMBL" id="FPBO01000008">
    <property type="protein sequence ID" value="SFU73639.1"/>
    <property type="molecule type" value="Genomic_DNA"/>
</dbReference>
<dbReference type="GO" id="GO:0009279">
    <property type="term" value="C:cell outer membrane"/>
    <property type="evidence" value="ECO:0007669"/>
    <property type="project" value="UniProtKB-SubCell"/>
</dbReference>
<dbReference type="Pfam" id="PF00593">
    <property type="entry name" value="TonB_dep_Rec_b-barrel"/>
    <property type="match status" value="1"/>
</dbReference>
<evidence type="ECO:0000256" key="2">
    <source>
        <dbReference type="ARBA" id="ARBA00009810"/>
    </source>
</evidence>
<dbReference type="InterPro" id="IPR037066">
    <property type="entry name" value="Plug_dom_sf"/>
</dbReference>
<feature type="region of interest" description="Disordered" evidence="13">
    <location>
        <begin position="699"/>
        <end position="722"/>
    </location>
</feature>
<evidence type="ECO:0000259" key="16">
    <source>
        <dbReference type="Pfam" id="PF07715"/>
    </source>
</evidence>
<evidence type="ECO:0000259" key="15">
    <source>
        <dbReference type="Pfam" id="PF00593"/>
    </source>
</evidence>
<evidence type="ECO:0000256" key="3">
    <source>
        <dbReference type="ARBA" id="ARBA00022448"/>
    </source>
</evidence>
<keyword evidence="3 11" id="KW-0813">Transport</keyword>
<reference evidence="18" key="1">
    <citation type="submission" date="2016-10" db="EMBL/GenBank/DDBJ databases">
        <authorList>
            <person name="Varghese N."/>
            <person name="Submissions S."/>
        </authorList>
    </citation>
    <scope>NUCLEOTIDE SEQUENCE [LARGE SCALE GENOMIC DNA]</scope>
    <source>
        <strain evidence="18">CGMCC 1.11014</strain>
    </source>
</reference>
<feature type="domain" description="TonB-dependent receptor plug" evidence="16">
    <location>
        <begin position="67"/>
        <end position="160"/>
    </location>
</feature>
<dbReference type="Pfam" id="PF07715">
    <property type="entry name" value="Plug"/>
    <property type="match status" value="1"/>
</dbReference>
<dbReference type="PANTHER" id="PTHR30069">
    <property type="entry name" value="TONB-DEPENDENT OUTER MEMBRANE RECEPTOR"/>
    <property type="match status" value="1"/>
</dbReference>
<dbReference type="GO" id="GO:0044718">
    <property type="term" value="P:siderophore transmembrane transport"/>
    <property type="evidence" value="ECO:0007669"/>
    <property type="project" value="TreeGrafter"/>
</dbReference>
<comment type="subcellular location">
    <subcellularLocation>
        <location evidence="1 11">Cell outer membrane</location>
        <topology evidence="1 11">Multi-pass membrane protein</topology>
    </subcellularLocation>
</comment>
<gene>
    <name evidence="17" type="ORF">SAMN05216552_1008113</name>
</gene>
<dbReference type="InterPro" id="IPR000531">
    <property type="entry name" value="Beta-barrel_TonB"/>
</dbReference>
<evidence type="ECO:0000256" key="5">
    <source>
        <dbReference type="ARBA" id="ARBA00022692"/>
    </source>
</evidence>
<evidence type="ECO:0000256" key="8">
    <source>
        <dbReference type="ARBA" id="ARBA00023136"/>
    </source>
</evidence>
<dbReference type="InterPro" id="IPR012910">
    <property type="entry name" value="Plug_dom"/>
</dbReference>
<dbReference type="Proteomes" id="UP000199391">
    <property type="component" value="Unassembled WGS sequence"/>
</dbReference>
<feature type="chain" id="PRO_5011442543" evidence="14">
    <location>
        <begin position="20"/>
        <end position="734"/>
    </location>
</feature>
<keyword evidence="9 17" id="KW-0675">Receptor</keyword>
<organism evidence="17 18">
    <name type="scientific">Pseudoduganella namucuonensis</name>
    <dbReference type="NCBI Taxonomy" id="1035707"/>
    <lineage>
        <taxon>Bacteria</taxon>
        <taxon>Pseudomonadati</taxon>
        <taxon>Pseudomonadota</taxon>
        <taxon>Betaproteobacteria</taxon>
        <taxon>Burkholderiales</taxon>
        <taxon>Oxalobacteraceae</taxon>
        <taxon>Telluria group</taxon>
        <taxon>Pseudoduganella</taxon>
    </lineage>
</organism>
<evidence type="ECO:0000256" key="12">
    <source>
        <dbReference type="RuleBase" id="RU003357"/>
    </source>
</evidence>
<keyword evidence="7 12" id="KW-0798">TonB box</keyword>
<dbReference type="STRING" id="1035707.SAMN05216552_1008113"/>
<evidence type="ECO:0000313" key="18">
    <source>
        <dbReference type="Proteomes" id="UP000199391"/>
    </source>
</evidence>
<evidence type="ECO:0000313" key="17">
    <source>
        <dbReference type="EMBL" id="SFU73639.1"/>
    </source>
</evidence>
<dbReference type="PANTHER" id="PTHR30069:SF29">
    <property type="entry name" value="HEMOGLOBIN AND HEMOGLOBIN-HAPTOGLOBIN-BINDING PROTEIN 1-RELATED"/>
    <property type="match status" value="1"/>
</dbReference>
<dbReference type="Gene3D" id="2.170.130.10">
    <property type="entry name" value="TonB-dependent receptor, plug domain"/>
    <property type="match status" value="1"/>
</dbReference>
<evidence type="ECO:0000256" key="13">
    <source>
        <dbReference type="SAM" id="MobiDB-lite"/>
    </source>
</evidence>
<evidence type="ECO:0000256" key="11">
    <source>
        <dbReference type="PROSITE-ProRule" id="PRU01360"/>
    </source>
</evidence>
<dbReference type="SUPFAM" id="SSF56935">
    <property type="entry name" value="Porins"/>
    <property type="match status" value="1"/>
</dbReference>
<dbReference type="OrthoDB" id="8671598at2"/>
<keyword evidence="4 11" id="KW-1134">Transmembrane beta strand</keyword>
<proteinExistence type="inferred from homology"/>
<evidence type="ECO:0000256" key="9">
    <source>
        <dbReference type="ARBA" id="ARBA00023170"/>
    </source>
</evidence>
<dbReference type="AlphaFoldDB" id="A0A1I7IL12"/>
<sequence length="734" mass="80130">MKLPLSRVAMAITILCSHAAVMARQAEGKLAPPPASTEPAPGVAAPKAGELVKVEVKGALESYDPRREDTASKTVLTHEEIIKYGDTNVFDVLKRAPGVTVIGNSIRLRGLGNGYTQVLVNGERPPPGFSMEALTPDQIDRIEVIRAATAEHSTQAIAGTINIVLSKVVSRTQRDLRLNASRSGEQHKLMALGTLADRSGKLSYYLNAMMSQNVDGTPGSTVQLLAAPDGQVLQSREKRSTRDMRTTSGGLLPRLNWKLDNDGQLNWNTYLQGQRSRGGFSNLTTSSVGAFAPPDYRDSRSTSNVDDHFAGTDLNWVAKLWGGKLDAKLGVSKGRASIENRALSSTADRVTMLRRDTDTTNDFGNVNTSGKYARSLFDGHALAVGWEANFHKVDENIDRTEGLAGVAPKTIHEVFTPRVKRRSVFAQDEWNITTNWSMYLGARWEGIRTASEGSGQAGTTSRSGVLSPIAQTLYKFPGGSGRQLRMALTRTYKAPNTYQLSARRYEADQNDRFNPDTSGNPRLRPELANGLDVTYEHFWAPGAVLSVGGSARQIKDYIRGRLAQDAQGRWLVQPLNNGTAQVRTLDVELKFPLKAVMTDAPPFDIRASVNRNWSRVESVPGPDNRLDQQVPLSAVFGVDYKVDTFSAGANLAVRAGGPVRVSEEQRSRMQARRELELYLLYKIGTGLQLRSGVSNALGEDTLGDTSYEDGRGTSRSWSRGPGSAKLQVNLEMKL</sequence>
<evidence type="ECO:0000256" key="6">
    <source>
        <dbReference type="ARBA" id="ARBA00022729"/>
    </source>
</evidence>
<comment type="similarity">
    <text evidence="2 11 12">Belongs to the TonB-dependent receptor family.</text>
</comment>
<evidence type="ECO:0000256" key="4">
    <source>
        <dbReference type="ARBA" id="ARBA00022452"/>
    </source>
</evidence>
<keyword evidence="5 11" id="KW-0812">Transmembrane</keyword>
<feature type="signal peptide" evidence="14">
    <location>
        <begin position="1"/>
        <end position="19"/>
    </location>
</feature>
<dbReference type="GO" id="GO:0015344">
    <property type="term" value="F:siderophore uptake transmembrane transporter activity"/>
    <property type="evidence" value="ECO:0007669"/>
    <property type="project" value="TreeGrafter"/>
</dbReference>
<keyword evidence="6 14" id="KW-0732">Signal</keyword>